<dbReference type="EMBL" id="RCZK01000003">
    <property type="protein sequence ID" value="TPG13629.1"/>
    <property type="molecule type" value="Genomic_DNA"/>
</dbReference>
<organism evidence="1 2">
    <name type="scientific">Sphingomonas oligophenolica</name>
    <dbReference type="NCBI Taxonomy" id="301154"/>
    <lineage>
        <taxon>Bacteria</taxon>
        <taxon>Pseudomonadati</taxon>
        <taxon>Pseudomonadota</taxon>
        <taxon>Alphaproteobacteria</taxon>
        <taxon>Sphingomonadales</taxon>
        <taxon>Sphingomonadaceae</taxon>
        <taxon>Sphingomonas</taxon>
    </lineage>
</organism>
<dbReference type="AlphaFoldDB" id="A0A502CNB1"/>
<evidence type="ECO:0000313" key="2">
    <source>
        <dbReference type="Proteomes" id="UP000318413"/>
    </source>
</evidence>
<name>A0A502CNB1_9SPHN</name>
<evidence type="ECO:0000313" key="1">
    <source>
        <dbReference type="EMBL" id="TPG13629.1"/>
    </source>
</evidence>
<comment type="caution">
    <text evidence="1">The sequence shown here is derived from an EMBL/GenBank/DDBJ whole genome shotgun (WGS) entry which is preliminary data.</text>
</comment>
<keyword evidence="2" id="KW-1185">Reference proteome</keyword>
<gene>
    <name evidence="1" type="ORF">EAH84_05460</name>
</gene>
<proteinExistence type="predicted"/>
<reference evidence="1 2" key="1">
    <citation type="journal article" date="2019" name="Environ. Microbiol.">
        <title>Species interactions and distinct microbial communities in high Arctic permafrost affected cryosols are associated with the CH4 and CO2 gas fluxes.</title>
        <authorList>
            <person name="Altshuler I."/>
            <person name="Hamel J."/>
            <person name="Turney S."/>
            <person name="Magnuson E."/>
            <person name="Levesque R."/>
            <person name="Greer C."/>
            <person name="Whyte L.G."/>
        </authorList>
    </citation>
    <scope>NUCLEOTIDE SEQUENCE [LARGE SCALE GENOMIC DNA]</scope>
    <source>
        <strain evidence="1 2">S5.1</strain>
    </source>
</reference>
<protein>
    <submittedName>
        <fullName evidence="1">Uncharacterized protein</fullName>
    </submittedName>
</protein>
<sequence length="60" mass="6107">MLSHADPHLGGGANAMGALLINLTVALRVVTTAPSTPVVPSTIRLPIVLAIPELTRLKAG</sequence>
<dbReference type="Proteomes" id="UP000318413">
    <property type="component" value="Unassembled WGS sequence"/>
</dbReference>
<accession>A0A502CNB1</accession>